<dbReference type="Proteomes" id="UP000652761">
    <property type="component" value="Unassembled WGS sequence"/>
</dbReference>
<protein>
    <recommendedName>
        <fullName evidence="5">GDSL esterase/lipase</fullName>
    </recommendedName>
</protein>
<dbReference type="InterPro" id="IPR035669">
    <property type="entry name" value="SGNH_plant_lipase-like"/>
</dbReference>
<dbReference type="InterPro" id="IPR050592">
    <property type="entry name" value="GDSL_lipolytic_enzyme"/>
</dbReference>
<dbReference type="CDD" id="cd01837">
    <property type="entry name" value="SGNH_plant_lipase_like"/>
    <property type="match status" value="1"/>
</dbReference>
<dbReference type="AlphaFoldDB" id="A0A843XWW2"/>
<reference evidence="3" key="1">
    <citation type="submission" date="2017-07" db="EMBL/GenBank/DDBJ databases">
        <title>Taro Niue Genome Assembly and Annotation.</title>
        <authorList>
            <person name="Atibalentja N."/>
            <person name="Keating K."/>
            <person name="Fields C.J."/>
        </authorList>
    </citation>
    <scope>NUCLEOTIDE SEQUENCE</scope>
    <source>
        <strain evidence="3">Niue_2</strain>
        <tissue evidence="3">Leaf</tissue>
    </source>
</reference>
<dbReference type="EMBL" id="NMUH01015512">
    <property type="protein sequence ID" value="MQM23235.1"/>
    <property type="molecule type" value="Genomic_DNA"/>
</dbReference>
<evidence type="ECO:0000313" key="4">
    <source>
        <dbReference type="Proteomes" id="UP000652761"/>
    </source>
</evidence>
<keyword evidence="4" id="KW-1185">Reference proteome</keyword>
<dbReference type="InterPro" id="IPR001087">
    <property type="entry name" value="GDSL"/>
</dbReference>
<evidence type="ECO:0000256" key="1">
    <source>
        <dbReference type="ARBA" id="ARBA00008668"/>
    </source>
</evidence>
<dbReference type="GO" id="GO:0016788">
    <property type="term" value="F:hydrolase activity, acting on ester bonds"/>
    <property type="evidence" value="ECO:0007669"/>
    <property type="project" value="InterPro"/>
</dbReference>
<dbReference type="Pfam" id="PF00657">
    <property type="entry name" value="Lipase_GDSL"/>
    <property type="match status" value="1"/>
</dbReference>
<dbReference type="PANTHER" id="PTHR45642">
    <property type="entry name" value="GDSL ESTERASE/LIPASE EXL3"/>
    <property type="match status" value="1"/>
</dbReference>
<comment type="similarity">
    <text evidence="1">Belongs to the 'GDSL' lipolytic enzyme family.</text>
</comment>
<accession>A0A843XWW2</accession>
<name>A0A843XWW2_COLES</name>
<evidence type="ECO:0008006" key="5">
    <source>
        <dbReference type="Google" id="ProtNLM"/>
    </source>
</evidence>
<dbReference type="PANTHER" id="PTHR45642:SF46">
    <property type="entry name" value="OS06G0636700 PROTEIN"/>
    <property type="match status" value="1"/>
</dbReference>
<proteinExistence type="inferred from homology"/>
<organism evidence="3 4">
    <name type="scientific">Colocasia esculenta</name>
    <name type="common">Wild taro</name>
    <name type="synonym">Arum esculentum</name>
    <dbReference type="NCBI Taxonomy" id="4460"/>
    <lineage>
        <taxon>Eukaryota</taxon>
        <taxon>Viridiplantae</taxon>
        <taxon>Streptophyta</taxon>
        <taxon>Embryophyta</taxon>
        <taxon>Tracheophyta</taxon>
        <taxon>Spermatophyta</taxon>
        <taxon>Magnoliopsida</taxon>
        <taxon>Liliopsida</taxon>
        <taxon>Araceae</taxon>
        <taxon>Aroideae</taxon>
        <taxon>Colocasieae</taxon>
        <taxon>Colocasia</taxon>
    </lineage>
</organism>
<dbReference type="OrthoDB" id="1600564at2759"/>
<feature type="signal peptide" evidence="2">
    <location>
        <begin position="1"/>
        <end position="27"/>
    </location>
</feature>
<feature type="chain" id="PRO_5032495490" description="GDSL esterase/lipase" evidence="2">
    <location>
        <begin position="28"/>
        <end position="347"/>
    </location>
</feature>
<sequence length="347" mass="37492">MGEWRMGFALLCLQALLILIPPQGAAGAGTVPAIIVFGDSTVDAGNNNRVDTVLKSNFRPYGRDFDGGKPTGRFCNGRLATDFISEALGLRPSVPAYLDPEYGIADFAAAVCFASAGTGYDNATSDVLSVIPLWKELEYFKEYQGRLRGHMGEDRAAATVAGALFIVSAGTNDFLENYYATPRRSAHAGVEEFADFLVGLAEGFVTEIYRLGARKVALTGLAPIGCLPLERSANLQAGGGACVERYNEAARGFNAKLRGMCERLRGALPELRLVYSHVYDVFLAIIQNPSLFGESPSLLTVLPIFPVFFAEGSCLRGPCPPFIGSNWCQFRTRVRAHPHKTTSLHPI</sequence>
<dbReference type="Gene3D" id="3.40.50.1110">
    <property type="entry name" value="SGNH hydrolase"/>
    <property type="match status" value="1"/>
</dbReference>
<comment type="caution">
    <text evidence="3">The sequence shown here is derived from an EMBL/GenBank/DDBJ whole genome shotgun (WGS) entry which is preliminary data.</text>
</comment>
<gene>
    <name evidence="3" type="ORF">Taro_056298</name>
</gene>
<evidence type="ECO:0000256" key="2">
    <source>
        <dbReference type="SAM" id="SignalP"/>
    </source>
</evidence>
<feature type="non-terminal residue" evidence="3">
    <location>
        <position position="1"/>
    </location>
</feature>
<dbReference type="InterPro" id="IPR036514">
    <property type="entry name" value="SGNH_hydro_sf"/>
</dbReference>
<keyword evidence="2" id="KW-0732">Signal</keyword>
<evidence type="ECO:0000313" key="3">
    <source>
        <dbReference type="EMBL" id="MQM23235.1"/>
    </source>
</evidence>